<evidence type="ECO:0000256" key="1">
    <source>
        <dbReference type="SAM" id="MobiDB-lite"/>
    </source>
</evidence>
<accession>A0A8X6WK64</accession>
<feature type="region of interest" description="Disordered" evidence="1">
    <location>
        <begin position="1"/>
        <end position="20"/>
    </location>
</feature>
<reference evidence="2" key="1">
    <citation type="submission" date="2020-08" db="EMBL/GenBank/DDBJ databases">
        <title>Multicomponent nature underlies the extraordinary mechanical properties of spider dragline silk.</title>
        <authorList>
            <person name="Kono N."/>
            <person name="Nakamura H."/>
            <person name="Mori M."/>
            <person name="Yoshida Y."/>
            <person name="Ohtoshi R."/>
            <person name="Malay A.D."/>
            <person name="Moran D.A.P."/>
            <person name="Tomita M."/>
            <person name="Numata K."/>
            <person name="Arakawa K."/>
        </authorList>
    </citation>
    <scope>NUCLEOTIDE SEQUENCE</scope>
</reference>
<gene>
    <name evidence="2" type="ORF">TNCV_28471</name>
</gene>
<dbReference type="EMBL" id="BMAU01021437">
    <property type="protein sequence ID" value="GFY36643.1"/>
    <property type="molecule type" value="Genomic_DNA"/>
</dbReference>
<protein>
    <submittedName>
        <fullName evidence="2">Uncharacterized protein</fullName>
    </submittedName>
</protein>
<evidence type="ECO:0000313" key="2">
    <source>
        <dbReference type="EMBL" id="GFY36643.1"/>
    </source>
</evidence>
<name>A0A8X6WK64_TRICX</name>
<evidence type="ECO:0000313" key="3">
    <source>
        <dbReference type="Proteomes" id="UP000887159"/>
    </source>
</evidence>
<sequence>MERSNKNIANADRLTSERERNLAKVNGETQQANINDENMQNLDYQQPSEKDIVQLEDISNARPKSIKKMLGLSLKNMLTWVSGQNR</sequence>
<dbReference type="AlphaFoldDB" id="A0A8X6WK64"/>
<dbReference type="Proteomes" id="UP000887159">
    <property type="component" value="Unassembled WGS sequence"/>
</dbReference>
<comment type="caution">
    <text evidence="2">The sequence shown here is derived from an EMBL/GenBank/DDBJ whole genome shotgun (WGS) entry which is preliminary data.</text>
</comment>
<proteinExistence type="predicted"/>
<keyword evidence="3" id="KW-1185">Reference proteome</keyword>
<organism evidence="2 3">
    <name type="scientific">Trichonephila clavipes</name>
    <name type="common">Golden silk orbweaver</name>
    <name type="synonym">Nephila clavipes</name>
    <dbReference type="NCBI Taxonomy" id="2585209"/>
    <lineage>
        <taxon>Eukaryota</taxon>
        <taxon>Metazoa</taxon>
        <taxon>Ecdysozoa</taxon>
        <taxon>Arthropoda</taxon>
        <taxon>Chelicerata</taxon>
        <taxon>Arachnida</taxon>
        <taxon>Araneae</taxon>
        <taxon>Araneomorphae</taxon>
        <taxon>Entelegynae</taxon>
        <taxon>Araneoidea</taxon>
        <taxon>Nephilidae</taxon>
        <taxon>Trichonephila</taxon>
    </lineage>
</organism>